<feature type="compositionally biased region" description="Polar residues" evidence="1">
    <location>
        <begin position="487"/>
        <end position="496"/>
    </location>
</feature>
<feature type="compositionally biased region" description="Basic and acidic residues" evidence="1">
    <location>
        <begin position="172"/>
        <end position="183"/>
    </location>
</feature>
<feature type="domain" description="MIB/HERC2" evidence="2">
    <location>
        <begin position="575"/>
        <end position="648"/>
    </location>
</feature>
<protein>
    <recommendedName>
        <fullName evidence="2">MIB/HERC2 domain-containing protein</fullName>
    </recommendedName>
</protein>
<dbReference type="AlphaFoldDB" id="A0ABD0JJ27"/>
<evidence type="ECO:0000313" key="3">
    <source>
        <dbReference type="EMBL" id="KAK7474950.1"/>
    </source>
</evidence>
<evidence type="ECO:0000256" key="1">
    <source>
        <dbReference type="SAM" id="MobiDB-lite"/>
    </source>
</evidence>
<evidence type="ECO:0000313" key="4">
    <source>
        <dbReference type="Proteomes" id="UP001519460"/>
    </source>
</evidence>
<dbReference type="PROSITE" id="PS51416">
    <property type="entry name" value="MIB_HERC2"/>
    <property type="match status" value="2"/>
</dbReference>
<dbReference type="Proteomes" id="UP001519460">
    <property type="component" value="Unassembled WGS sequence"/>
</dbReference>
<name>A0ABD0JJ27_9CAEN</name>
<feature type="compositionally biased region" description="Polar residues" evidence="1">
    <location>
        <begin position="336"/>
        <end position="346"/>
    </location>
</feature>
<dbReference type="SUPFAM" id="SSF159034">
    <property type="entry name" value="Mib/herc2 domain-like"/>
    <property type="match status" value="2"/>
</dbReference>
<sequence length="812" mass="89133">MQVASSKSEIASEEDPIGSMGIRMATRQDLEQYSDLTIRRVGGESNGTTALRIATVWVKTAERRRSSIFLETDPAFECLRPRRSCDGTPLSWNGQPRSGSLTSSRVDGHANSVLWTEPVGQGVSKNILAGNVLLPRFANADNRTEALQLDSEVRQDIEDLLQNLLMKCTQGPEKRTSIHKPEAEGEAGAHPATDLHQDSSSAQVEAKVGMGEQPTAFLSNVATVSSERGMVQSGYDTQVQGEEIVGDLGSQLSSMGEGMATEPSISAEAQVKELADDFGCRESEKADSGRTQSQVTTQAQDEMFEDDLGNQVPTKEDQKKSQPPEARGEMFEDTVDAQTRSSQTSVTGLAHWEYSAEGLRKQVSIGGEPPRFQPPVSTQAQGEEFGDTVYDLSIRSQPSVNIQAPEAALADDHGSQVSEKAEGSQSPVSDQALGEVFVDDVGQRVPVTGDEERFQSPVSTQAPGELSGDAVDDFGYGVSVRRDPRKTQTPVTTQAQRGEYGDVVDDLPRRSQPSVSSQTQREELADDFDRPVSSHRGDPRRATEQATLDMERDLRQELANLKGELRKAQARLSIYFFHTGRVVEVGDRVRRGPDWRYEDQDGDPPGQGTVLGPDCTPGWWRVKWDYGHENCYCMGANGKFELEIIWDPKMSYRAGPHGSVFVQVDPTFEGLDYRKSCDGSVLEDNGIPRPSSPTPRFSQIPVLGGMMTAASSASECLPSVGGADWRSNIDSYYFVRKNIPPIKVGDRVRRGPNWRYGHQDGDPPGLGTVIGPDCTPDWWRVKWDAGQENCYCWGEHGKFDLRIISHKHSVVS</sequence>
<keyword evidence="4" id="KW-1185">Reference proteome</keyword>
<feature type="region of interest" description="Disordered" evidence="1">
    <location>
        <begin position="1"/>
        <end position="20"/>
    </location>
</feature>
<gene>
    <name evidence="3" type="ORF">BaRGS_00033837</name>
</gene>
<dbReference type="EMBL" id="JACVVK020000420">
    <property type="protein sequence ID" value="KAK7474950.1"/>
    <property type="molecule type" value="Genomic_DNA"/>
</dbReference>
<dbReference type="Pfam" id="PF06701">
    <property type="entry name" value="MIB_HERC2"/>
    <property type="match status" value="2"/>
</dbReference>
<feature type="compositionally biased region" description="Basic and acidic residues" evidence="1">
    <location>
        <begin position="520"/>
        <end position="545"/>
    </location>
</feature>
<comment type="caution">
    <text evidence="3">The sequence shown here is derived from an EMBL/GenBank/DDBJ whole genome shotgun (WGS) entry which is preliminary data.</text>
</comment>
<accession>A0ABD0JJ27</accession>
<dbReference type="InterPro" id="IPR010606">
    <property type="entry name" value="Mib_Herc2"/>
</dbReference>
<dbReference type="InterPro" id="IPR037252">
    <property type="entry name" value="Mib_Herc2_sf"/>
</dbReference>
<proteinExistence type="predicted"/>
<organism evidence="3 4">
    <name type="scientific">Batillaria attramentaria</name>
    <dbReference type="NCBI Taxonomy" id="370345"/>
    <lineage>
        <taxon>Eukaryota</taxon>
        <taxon>Metazoa</taxon>
        <taxon>Spiralia</taxon>
        <taxon>Lophotrochozoa</taxon>
        <taxon>Mollusca</taxon>
        <taxon>Gastropoda</taxon>
        <taxon>Caenogastropoda</taxon>
        <taxon>Sorbeoconcha</taxon>
        <taxon>Cerithioidea</taxon>
        <taxon>Batillariidae</taxon>
        <taxon>Batillaria</taxon>
    </lineage>
</organism>
<feature type="region of interest" description="Disordered" evidence="1">
    <location>
        <begin position="172"/>
        <end position="208"/>
    </location>
</feature>
<reference evidence="3 4" key="1">
    <citation type="journal article" date="2023" name="Sci. Data">
        <title>Genome assembly of the Korean intertidal mud-creeper Batillaria attramentaria.</title>
        <authorList>
            <person name="Patra A.K."/>
            <person name="Ho P.T."/>
            <person name="Jun S."/>
            <person name="Lee S.J."/>
            <person name="Kim Y."/>
            <person name="Won Y.J."/>
        </authorList>
    </citation>
    <scope>NUCLEOTIDE SEQUENCE [LARGE SCALE GENOMIC DNA]</scope>
    <source>
        <strain evidence="3">Wonlab-2016</strain>
    </source>
</reference>
<feature type="compositionally biased region" description="Basic and acidic residues" evidence="1">
    <location>
        <begin position="314"/>
        <end position="330"/>
    </location>
</feature>
<feature type="compositionally biased region" description="Basic and acidic residues" evidence="1">
    <location>
        <begin position="410"/>
        <end position="422"/>
    </location>
</feature>
<feature type="domain" description="MIB/HERC2" evidence="2">
    <location>
        <begin position="734"/>
        <end position="807"/>
    </location>
</feature>
<feature type="region of interest" description="Disordered" evidence="1">
    <location>
        <begin position="302"/>
        <end position="346"/>
    </location>
</feature>
<feature type="region of interest" description="Disordered" evidence="1">
    <location>
        <begin position="406"/>
        <end position="431"/>
    </location>
</feature>
<evidence type="ECO:0000259" key="2">
    <source>
        <dbReference type="PROSITE" id="PS51416"/>
    </source>
</evidence>
<dbReference type="Gene3D" id="2.30.30.40">
    <property type="entry name" value="SH3 Domains"/>
    <property type="match status" value="2"/>
</dbReference>
<feature type="region of interest" description="Disordered" evidence="1">
    <location>
        <begin position="447"/>
        <end position="545"/>
    </location>
</feature>